<protein>
    <submittedName>
        <fullName evidence="1">Uncharacterized protein</fullName>
    </submittedName>
</protein>
<gene>
    <name evidence="1" type="ORF">CTOB1V02_LOCUS15195</name>
</gene>
<proteinExistence type="predicted"/>
<reference evidence="1" key="1">
    <citation type="submission" date="2020-11" db="EMBL/GenBank/DDBJ databases">
        <authorList>
            <person name="Tran Van P."/>
        </authorList>
    </citation>
    <scope>NUCLEOTIDE SEQUENCE</scope>
</reference>
<evidence type="ECO:0000313" key="1">
    <source>
        <dbReference type="EMBL" id="CAD7237380.1"/>
    </source>
</evidence>
<sequence>MCGSSWWHLQMDPTRRRKRMWRRSMIARRQPMPRLERNLTGKKSELLLKKMAASNIRIISAIHNGGSGIGILIIGL</sequence>
<name>A0A7R8ZWU4_9CRUS</name>
<accession>A0A7R8ZWU4</accession>
<dbReference type="AlphaFoldDB" id="A0A7R8ZWU4"/>
<organism evidence="1">
    <name type="scientific">Cyprideis torosa</name>
    <dbReference type="NCBI Taxonomy" id="163714"/>
    <lineage>
        <taxon>Eukaryota</taxon>
        <taxon>Metazoa</taxon>
        <taxon>Ecdysozoa</taxon>
        <taxon>Arthropoda</taxon>
        <taxon>Crustacea</taxon>
        <taxon>Oligostraca</taxon>
        <taxon>Ostracoda</taxon>
        <taxon>Podocopa</taxon>
        <taxon>Podocopida</taxon>
        <taxon>Cytherocopina</taxon>
        <taxon>Cytheroidea</taxon>
        <taxon>Cytherideidae</taxon>
        <taxon>Cyprideis</taxon>
    </lineage>
</organism>
<dbReference type="EMBL" id="OB687304">
    <property type="protein sequence ID" value="CAD7237380.1"/>
    <property type="molecule type" value="Genomic_DNA"/>
</dbReference>